<protein>
    <recommendedName>
        <fullName evidence="8">BHLH domain-containing protein</fullName>
    </recommendedName>
</protein>
<feature type="region of interest" description="Disordered" evidence="7">
    <location>
        <begin position="142"/>
        <end position="258"/>
    </location>
</feature>
<feature type="compositionally biased region" description="Low complexity" evidence="7">
    <location>
        <begin position="201"/>
        <end position="213"/>
    </location>
</feature>
<dbReference type="GO" id="GO:0005634">
    <property type="term" value="C:nucleus"/>
    <property type="evidence" value="ECO:0000318"/>
    <property type="project" value="GO_Central"/>
</dbReference>
<proteinExistence type="inferred from homology"/>
<dbReference type="KEGG" id="bdi:100831403"/>
<dbReference type="InterPro" id="IPR011598">
    <property type="entry name" value="bHLH_dom"/>
</dbReference>
<keyword evidence="11" id="KW-1185">Reference proteome</keyword>
<evidence type="ECO:0000256" key="2">
    <source>
        <dbReference type="ARBA" id="ARBA00005510"/>
    </source>
</evidence>
<comment type="subcellular location">
    <subcellularLocation>
        <location evidence="1">Nucleus</location>
    </subcellularLocation>
</comment>
<dbReference type="FunFam" id="4.10.280.10:FF:000022">
    <property type="entry name" value="Basic helix-loop-helix transcription factor"/>
    <property type="match status" value="1"/>
</dbReference>
<feature type="domain" description="BHLH" evidence="8">
    <location>
        <begin position="252"/>
        <end position="301"/>
    </location>
</feature>
<name>I1H8E6_BRADI</name>
<evidence type="ECO:0000313" key="9">
    <source>
        <dbReference type="EMBL" id="KQK23035.1"/>
    </source>
</evidence>
<dbReference type="PANTHER" id="PTHR16223:SF330">
    <property type="entry name" value="OS03G0205300 PROTEIN"/>
    <property type="match status" value="1"/>
</dbReference>
<dbReference type="InterPro" id="IPR036638">
    <property type="entry name" value="HLH_DNA-bd_sf"/>
</dbReference>
<evidence type="ECO:0000313" key="10">
    <source>
        <dbReference type="EnsemblPlants" id="KQK23035"/>
    </source>
</evidence>
<dbReference type="GeneID" id="100831403"/>
<dbReference type="SMART" id="SM00353">
    <property type="entry name" value="HLH"/>
    <property type="match status" value="1"/>
</dbReference>
<dbReference type="InterPro" id="IPR045843">
    <property type="entry name" value="IND-like"/>
</dbReference>
<dbReference type="PROSITE" id="PS50888">
    <property type="entry name" value="BHLH"/>
    <property type="match status" value="1"/>
</dbReference>
<evidence type="ECO:0000256" key="5">
    <source>
        <dbReference type="ARBA" id="ARBA00023163"/>
    </source>
</evidence>
<dbReference type="CDD" id="cd11454">
    <property type="entry name" value="bHLH_AtIND_like"/>
    <property type="match status" value="1"/>
</dbReference>
<evidence type="ECO:0000256" key="6">
    <source>
        <dbReference type="ARBA" id="ARBA00023242"/>
    </source>
</evidence>
<evidence type="ECO:0000256" key="4">
    <source>
        <dbReference type="ARBA" id="ARBA00023125"/>
    </source>
</evidence>
<dbReference type="GO" id="GO:0046983">
    <property type="term" value="F:protein dimerization activity"/>
    <property type="evidence" value="ECO:0007669"/>
    <property type="project" value="InterPro"/>
</dbReference>
<comment type="similarity">
    <text evidence="2">Belongs to the bHLH protein family.</text>
</comment>
<organism evidence="9">
    <name type="scientific">Brachypodium distachyon</name>
    <name type="common">Purple false brome</name>
    <name type="synonym">Trachynia distachya</name>
    <dbReference type="NCBI Taxonomy" id="15368"/>
    <lineage>
        <taxon>Eukaryota</taxon>
        <taxon>Viridiplantae</taxon>
        <taxon>Streptophyta</taxon>
        <taxon>Embryophyta</taxon>
        <taxon>Tracheophyta</taxon>
        <taxon>Spermatophyta</taxon>
        <taxon>Magnoliopsida</taxon>
        <taxon>Liliopsida</taxon>
        <taxon>Poales</taxon>
        <taxon>Poaceae</taxon>
        <taxon>BOP clade</taxon>
        <taxon>Pooideae</taxon>
        <taxon>Stipodae</taxon>
        <taxon>Brachypodieae</taxon>
        <taxon>Brachypodium</taxon>
    </lineage>
</organism>
<feature type="compositionally biased region" description="Low complexity" evidence="7">
    <location>
        <begin position="226"/>
        <end position="253"/>
    </location>
</feature>
<keyword evidence="4" id="KW-0238">DNA-binding</keyword>
<dbReference type="GO" id="GO:0006357">
    <property type="term" value="P:regulation of transcription by RNA polymerase II"/>
    <property type="evidence" value="ECO:0000318"/>
    <property type="project" value="GO_Central"/>
</dbReference>
<dbReference type="SUPFAM" id="SSF47459">
    <property type="entry name" value="HLH, helix-loop-helix DNA-binding domain"/>
    <property type="match status" value="1"/>
</dbReference>
<dbReference type="OrthoDB" id="651283at2759"/>
<dbReference type="STRING" id="15368.I1H8E6"/>
<dbReference type="PANTHER" id="PTHR16223">
    <property type="entry name" value="TRANSCRIPTION FACTOR BHLH83-RELATED"/>
    <property type="match status" value="1"/>
</dbReference>
<accession>I1H8E6</accession>
<dbReference type="Gene3D" id="4.10.280.10">
    <property type="entry name" value="Helix-loop-helix DNA-binding domain"/>
    <property type="match status" value="1"/>
</dbReference>
<feature type="compositionally biased region" description="Basic residues" evidence="7">
    <location>
        <begin position="177"/>
        <end position="190"/>
    </location>
</feature>
<dbReference type="GO" id="GO:0000981">
    <property type="term" value="F:DNA-binding transcription factor activity, RNA polymerase II-specific"/>
    <property type="evidence" value="ECO:0000318"/>
    <property type="project" value="GO_Central"/>
</dbReference>
<dbReference type="Proteomes" id="UP000008810">
    <property type="component" value="Chromosome 1"/>
</dbReference>
<dbReference type="EnsemblPlants" id="KQK23035">
    <property type="protein sequence ID" value="KQK23035"/>
    <property type="gene ID" value="BRADI_1g70860v3"/>
</dbReference>
<dbReference type="AlphaFoldDB" id="I1H8E6"/>
<dbReference type="HOGENOM" id="CLU_066110_1_0_1"/>
<keyword evidence="6" id="KW-0539">Nucleus</keyword>
<evidence type="ECO:0000256" key="3">
    <source>
        <dbReference type="ARBA" id="ARBA00023015"/>
    </source>
</evidence>
<keyword evidence="3" id="KW-0805">Transcription regulation</keyword>
<sequence>MESSEASWHCSFDPSVAAEDSEAMARLLGVHGCCFGGDDNGQIKQPAPAPPSSSSCMYWPGNEADDHGQYYGGAAVPAPYYVQEQQHASAVGYQQCHAGGYYDGVATMGGAGEFFVAPDDAQMADDPGLGFMVDLNIQFEDPLDDGNASSGCKRKLGDTGAGSKKKARSTATPPVQRKGKGCAQPKKKGSKGACSRGGGVQQEESNVQSSSNNYLSDDDESLEMTSCSNVSSASKKTSSSRGGAKARAGRGAATDPQSLYARKRREKINERLKVLQNLVPNGTKVDISTMLEEAVHYIKFMQLQIKLLSSDDMWMFAPIAYNGFNVGLDLKIAPPQQ</sequence>
<evidence type="ECO:0000256" key="7">
    <source>
        <dbReference type="SAM" id="MobiDB-lite"/>
    </source>
</evidence>
<dbReference type="GO" id="GO:0000978">
    <property type="term" value="F:RNA polymerase II cis-regulatory region sequence-specific DNA binding"/>
    <property type="evidence" value="ECO:0000318"/>
    <property type="project" value="GO_Central"/>
</dbReference>
<dbReference type="OMA" id="SAPYCYM"/>
<dbReference type="Gramene" id="KQK23035">
    <property type="protein sequence ID" value="KQK23035"/>
    <property type="gene ID" value="BRADI_1g70860v3"/>
</dbReference>
<gene>
    <name evidence="10" type="primary">LOC100831403</name>
    <name evidence="9" type="ORF">BRADI_1g70860v3</name>
</gene>
<evidence type="ECO:0000259" key="8">
    <source>
        <dbReference type="PROSITE" id="PS50888"/>
    </source>
</evidence>
<dbReference type="RefSeq" id="XP_024313352.1">
    <property type="nucleotide sequence ID" value="XM_024457584.1"/>
</dbReference>
<dbReference type="EMBL" id="CM000880">
    <property type="protein sequence ID" value="KQK23035.1"/>
    <property type="molecule type" value="Genomic_DNA"/>
</dbReference>
<dbReference type="Pfam" id="PF00010">
    <property type="entry name" value="HLH"/>
    <property type="match status" value="1"/>
</dbReference>
<dbReference type="eggNOG" id="ENOG502R684">
    <property type="taxonomic scope" value="Eukaryota"/>
</dbReference>
<reference evidence="10" key="3">
    <citation type="submission" date="2018-08" db="UniProtKB">
        <authorList>
            <consortium name="EnsemblPlants"/>
        </authorList>
    </citation>
    <scope>IDENTIFICATION</scope>
    <source>
        <strain evidence="10">cv. Bd21</strain>
    </source>
</reference>
<evidence type="ECO:0000313" key="11">
    <source>
        <dbReference type="Proteomes" id="UP000008810"/>
    </source>
</evidence>
<dbReference type="FunCoup" id="I1H8E6">
    <property type="interactions" value="901"/>
</dbReference>
<reference evidence="9 10" key="1">
    <citation type="journal article" date="2010" name="Nature">
        <title>Genome sequencing and analysis of the model grass Brachypodium distachyon.</title>
        <authorList>
            <consortium name="International Brachypodium Initiative"/>
        </authorList>
    </citation>
    <scope>NUCLEOTIDE SEQUENCE [LARGE SCALE GENOMIC DNA]</scope>
    <source>
        <strain evidence="9 10">Bd21</strain>
    </source>
</reference>
<keyword evidence="5" id="KW-0804">Transcription</keyword>
<reference evidence="9" key="2">
    <citation type="submission" date="2017-06" db="EMBL/GenBank/DDBJ databases">
        <title>WGS assembly of Brachypodium distachyon.</title>
        <authorList>
            <consortium name="The International Brachypodium Initiative"/>
            <person name="Lucas S."/>
            <person name="Harmon-Smith M."/>
            <person name="Lail K."/>
            <person name="Tice H."/>
            <person name="Grimwood J."/>
            <person name="Bruce D."/>
            <person name="Barry K."/>
            <person name="Shu S."/>
            <person name="Lindquist E."/>
            <person name="Wang M."/>
            <person name="Pitluck S."/>
            <person name="Vogel J.P."/>
            <person name="Garvin D.F."/>
            <person name="Mockler T.C."/>
            <person name="Schmutz J."/>
            <person name="Rokhsar D."/>
            <person name="Bevan M.W."/>
        </authorList>
    </citation>
    <scope>NUCLEOTIDE SEQUENCE</scope>
    <source>
        <strain evidence="9">Bd21</strain>
    </source>
</reference>
<evidence type="ECO:0000256" key="1">
    <source>
        <dbReference type="ARBA" id="ARBA00004123"/>
    </source>
</evidence>